<dbReference type="EMBL" id="CACRXK020009524">
    <property type="protein sequence ID" value="CAB4017385.1"/>
    <property type="molecule type" value="Genomic_DNA"/>
</dbReference>
<evidence type="ECO:0000256" key="5">
    <source>
        <dbReference type="ARBA" id="ARBA00022553"/>
    </source>
</evidence>
<comment type="similarity">
    <text evidence="3">Belongs to the TORC family.</text>
</comment>
<dbReference type="Pfam" id="PF12884">
    <property type="entry name" value="TORC_N"/>
    <property type="match status" value="1"/>
</dbReference>
<proteinExistence type="inferred from homology"/>
<feature type="region of interest" description="Disordered" evidence="10">
    <location>
        <begin position="119"/>
        <end position="159"/>
    </location>
</feature>
<name>A0A7D9IVK6_PARCT</name>
<dbReference type="InterPro" id="IPR024786">
    <property type="entry name" value="TORC"/>
</dbReference>
<comment type="subcellular location">
    <subcellularLocation>
        <location evidence="2">Cytoplasm</location>
    </subcellularLocation>
    <subcellularLocation>
        <location evidence="1">Nucleus</location>
    </subcellularLocation>
</comment>
<keyword evidence="6" id="KW-0805">Transcription regulation</keyword>
<evidence type="ECO:0000259" key="11">
    <source>
        <dbReference type="Pfam" id="PF12884"/>
    </source>
</evidence>
<dbReference type="GO" id="GO:0051289">
    <property type="term" value="P:protein homotetramerization"/>
    <property type="evidence" value="ECO:0007669"/>
    <property type="project" value="InterPro"/>
</dbReference>
<evidence type="ECO:0000313" key="12">
    <source>
        <dbReference type="EMBL" id="CAB4017385.1"/>
    </source>
</evidence>
<evidence type="ECO:0000256" key="4">
    <source>
        <dbReference type="ARBA" id="ARBA00022490"/>
    </source>
</evidence>
<dbReference type="InterPro" id="IPR024783">
    <property type="entry name" value="TORC_N"/>
</dbReference>
<keyword evidence="7" id="KW-0010">Activator</keyword>
<evidence type="ECO:0000256" key="7">
    <source>
        <dbReference type="ARBA" id="ARBA00023159"/>
    </source>
</evidence>
<dbReference type="AlphaFoldDB" id="A0A7D9IVK6"/>
<keyword evidence="13" id="KW-1185">Reference proteome</keyword>
<evidence type="ECO:0000256" key="3">
    <source>
        <dbReference type="ARBA" id="ARBA00007167"/>
    </source>
</evidence>
<accession>A0A7D9IVK6</accession>
<evidence type="ECO:0000256" key="9">
    <source>
        <dbReference type="ARBA" id="ARBA00023242"/>
    </source>
</evidence>
<dbReference type="GO" id="GO:0045944">
    <property type="term" value="P:positive regulation of transcription by RNA polymerase II"/>
    <property type="evidence" value="ECO:0007669"/>
    <property type="project" value="TreeGrafter"/>
</dbReference>
<evidence type="ECO:0000313" key="13">
    <source>
        <dbReference type="Proteomes" id="UP001152795"/>
    </source>
</evidence>
<evidence type="ECO:0000256" key="1">
    <source>
        <dbReference type="ARBA" id="ARBA00004123"/>
    </source>
</evidence>
<sequence>MAANNPRKFEEKIAQHKLRQAQETKEFEKIMEEMSFVNAKAHNQRQTRGRYGGSLPDFNLAQSQSARHESLNDMTCYVNVHFVFLDVPHMDTTAPYHHFSPYLSPPQMEANWRRTSSDSSIYHNLTNPNGNRKMSSSPDSTREVGSYLAPKDNEIEDMK</sequence>
<evidence type="ECO:0000256" key="2">
    <source>
        <dbReference type="ARBA" id="ARBA00004496"/>
    </source>
</evidence>
<dbReference type="GO" id="GO:0008140">
    <property type="term" value="F:cAMP response element binding protein binding"/>
    <property type="evidence" value="ECO:0007669"/>
    <property type="project" value="InterPro"/>
</dbReference>
<dbReference type="GO" id="GO:0005737">
    <property type="term" value="C:cytoplasm"/>
    <property type="evidence" value="ECO:0007669"/>
    <property type="project" value="UniProtKB-SubCell"/>
</dbReference>
<evidence type="ECO:0000256" key="10">
    <source>
        <dbReference type="SAM" id="MobiDB-lite"/>
    </source>
</evidence>
<keyword evidence="5" id="KW-0597">Phosphoprotein</keyword>
<comment type="caution">
    <text evidence="12">The sequence shown here is derived from an EMBL/GenBank/DDBJ whole genome shotgun (WGS) entry which is preliminary data.</text>
</comment>
<feature type="compositionally biased region" description="Polar residues" evidence="10">
    <location>
        <begin position="119"/>
        <end position="139"/>
    </location>
</feature>
<gene>
    <name evidence="12" type="ORF">PACLA_8A038353</name>
</gene>
<evidence type="ECO:0000256" key="6">
    <source>
        <dbReference type="ARBA" id="ARBA00023015"/>
    </source>
</evidence>
<evidence type="ECO:0000256" key="8">
    <source>
        <dbReference type="ARBA" id="ARBA00023163"/>
    </source>
</evidence>
<keyword evidence="4" id="KW-0963">Cytoplasm</keyword>
<keyword evidence="9" id="KW-0539">Nucleus</keyword>
<dbReference type="GO" id="GO:0005634">
    <property type="term" value="C:nucleus"/>
    <property type="evidence" value="ECO:0007669"/>
    <property type="project" value="UniProtKB-SubCell"/>
</dbReference>
<protein>
    <submittedName>
        <fullName evidence="12">CREB-regulated transcription coactivator 2 isoform X3</fullName>
    </submittedName>
</protein>
<dbReference type="OrthoDB" id="8947034at2759"/>
<feature type="domain" description="Transducer of regulated CREB activity N-terminal" evidence="11">
    <location>
        <begin position="5"/>
        <end position="48"/>
    </location>
</feature>
<dbReference type="PANTHER" id="PTHR13589">
    <property type="entry name" value="CREB-REGULATED TRANSCRIPTION COACTIVATOR"/>
    <property type="match status" value="1"/>
</dbReference>
<reference evidence="12" key="1">
    <citation type="submission" date="2020-04" db="EMBL/GenBank/DDBJ databases">
        <authorList>
            <person name="Alioto T."/>
            <person name="Alioto T."/>
            <person name="Gomez Garrido J."/>
        </authorList>
    </citation>
    <scope>NUCLEOTIDE SEQUENCE</scope>
    <source>
        <strain evidence="12">A484AB</strain>
    </source>
</reference>
<dbReference type="Proteomes" id="UP001152795">
    <property type="component" value="Unassembled WGS sequence"/>
</dbReference>
<keyword evidence="8" id="KW-0804">Transcription</keyword>
<organism evidence="12 13">
    <name type="scientific">Paramuricea clavata</name>
    <name type="common">Red gorgonian</name>
    <name type="synonym">Violescent sea-whip</name>
    <dbReference type="NCBI Taxonomy" id="317549"/>
    <lineage>
        <taxon>Eukaryota</taxon>
        <taxon>Metazoa</taxon>
        <taxon>Cnidaria</taxon>
        <taxon>Anthozoa</taxon>
        <taxon>Octocorallia</taxon>
        <taxon>Malacalcyonacea</taxon>
        <taxon>Plexauridae</taxon>
        <taxon>Paramuricea</taxon>
    </lineage>
</organism>
<dbReference type="PANTHER" id="PTHR13589:SF6">
    <property type="entry name" value="CREB-REGULATED TRANSCRIPTION COACTIVATOR 2"/>
    <property type="match status" value="1"/>
</dbReference>